<dbReference type="RefSeq" id="XP_033574740.1">
    <property type="nucleotide sequence ID" value="XM_033720381.1"/>
</dbReference>
<evidence type="ECO:0000256" key="5">
    <source>
        <dbReference type="ARBA" id="ARBA00022692"/>
    </source>
</evidence>
<dbReference type="GO" id="GO:0045275">
    <property type="term" value="C:respiratory chain complex III"/>
    <property type="evidence" value="ECO:0007669"/>
    <property type="project" value="InterPro"/>
</dbReference>
<evidence type="ECO:0000256" key="1">
    <source>
        <dbReference type="ARBA" id="ARBA00004434"/>
    </source>
</evidence>
<keyword evidence="5" id="KW-0812">Transmembrane</keyword>
<reference evidence="15" key="3">
    <citation type="submission" date="2025-04" db="UniProtKB">
        <authorList>
            <consortium name="RefSeq"/>
        </authorList>
    </citation>
    <scope>IDENTIFICATION</scope>
    <source>
        <strain evidence="15">CBS 304.34</strain>
    </source>
</reference>
<keyword evidence="9" id="KW-0496">Mitochondrion</keyword>
<dbReference type="SUPFAM" id="SSF81514">
    <property type="entry name" value="Subunit X (non-heme 7 kDa protein) of cytochrome bc1 complex (Ubiquinol-cytochrome c reductase)"/>
    <property type="match status" value="1"/>
</dbReference>
<keyword evidence="4" id="KW-0679">Respiratory chain</keyword>
<name>A0A6A6YG30_9PEZI</name>
<dbReference type="AlphaFoldDB" id="A0A6A6YG30"/>
<keyword evidence="10" id="KW-0472">Membrane</keyword>
<dbReference type="Gene3D" id="1.20.5.260">
    <property type="entry name" value="Cytochrome b-c1 complex subunit 9"/>
    <property type="match status" value="1"/>
</dbReference>
<comment type="subcellular location">
    <subcellularLocation>
        <location evidence="1">Mitochondrion inner membrane</location>
        <topology evidence="1">Single-pass membrane protein</topology>
    </subcellularLocation>
</comment>
<dbReference type="PANTHER" id="PTHR12980:SF0">
    <property type="entry name" value="CYTOCHROME B-C1 COMPLEX SUBUNIT 9"/>
    <property type="match status" value="1"/>
</dbReference>
<organism evidence="13">
    <name type="scientific">Mytilinidion resinicola</name>
    <dbReference type="NCBI Taxonomy" id="574789"/>
    <lineage>
        <taxon>Eukaryota</taxon>
        <taxon>Fungi</taxon>
        <taxon>Dikarya</taxon>
        <taxon>Ascomycota</taxon>
        <taxon>Pezizomycotina</taxon>
        <taxon>Dothideomycetes</taxon>
        <taxon>Pleosporomycetidae</taxon>
        <taxon>Mytilinidiales</taxon>
        <taxon>Mytilinidiaceae</taxon>
        <taxon>Mytilinidion</taxon>
    </lineage>
</organism>
<keyword evidence="6" id="KW-0999">Mitochondrion inner membrane</keyword>
<dbReference type="GO" id="GO:0006122">
    <property type="term" value="P:mitochondrial electron transport, ubiquinol to cytochrome c"/>
    <property type="evidence" value="ECO:0007669"/>
    <property type="project" value="InterPro"/>
</dbReference>
<dbReference type="EMBL" id="MU003704">
    <property type="protein sequence ID" value="KAF2807776.1"/>
    <property type="molecule type" value="Genomic_DNA"/>
</dbReference>
<reference evidence="13 15" key="1">
    <citation type="journal article" date="2020" name="Stud. Mycol.">
        <title>101 Dothideomycetes genomes: a test case for predicting lifestyles and emergence of pathogens.</title>
        <authorList>
            <person name="Haridas S."/>
            <person name="Albert R."/>
            <person name="Binder M."/>
            <person name="Bloem J."/>
            <person name="Labutti K."/>
            <person name="Salamov A."/>
            <person name="Andreopoulos B."/>
            <person name="Baker S."/>
            <person name="Barry K."/>
            <person name="Bills G."/>
            <person name="Bluhm B."/>
            <person name="Cannon C."/>
            <person name="Castanera R."/>
            <person name="Culley D."/>
            <person name="Daum C."/>
            <person name="Ezra D."/>
            <person name="Gonzalez J."/>
            <person name="Henrissat B."/>
            <person name="Kuo A."/>
            <person name="Liang C."/>
            <person name="Lipzen A."/>
            <person name="Lutzoni F."/>
            <person name="Magnuson J."/>
            <person name="Mondo S."/>
            <person name="Nolan M."/>
            <person name="Ohm R."/>
            <person name="Pangilinan J."/>
            <person name="Park H.-J."/>
            <person name="Ramirez L."/>
            <person name="Alfaro M."/>
            <person name="Sun H."/>
            <person name="Tritt A."/>
            <person name="Yoshinaga Y."/>
            <person name="Zwiers L.-H."/>
            <person name="Turgeon B."/>
            <person name="Goodwin S."/>
            <person name="Spatafora J."/>
            <person name="Crous P."/>
            <person name="Grigoriev I."/>
        </authorList>
    </citation>
    <scope>NUCLEOTIDE SEQUENCE</scope>
    <source>
        <strain evidence="13 15">CBS 304.34</strain>
    </source>
</reference>
<dbReference type="InterPro" id="IPR008027">
    <property type="entry name" value="QCR9"/>
</dbReference>
<feature type="compositionally biased region" description="Polar residues" evidence="12">
    <location>
        <begin position="1"/>
        <end position="11"/>
    </location>
</feature>
<evidence type="ECO:0000256" key="11">
    <source>
        <dbReference type="ARBA" id="ARBA00044247"/>
    </source>
</evidence>
<reference evidence="15" key="2">
    <citation type="submission" date="2020-04" db="EMBL/GenBank/DDBJ databases">
        <authorList>
            <consortium name="NCBI Genome Project"/>
        </authorList>
    </citation>
    <scope>NUCLEOTIDE SEQUENCE</scope>
    <source>
        <strain evidence="15">CBS 304.34</strain>
    </source>
</reference>
<dbReference type="OrthoDB" id="44067at2759"/>
<keyword evidence="8" id="KW-1133">Transmembrane helix</keyword>
<dbReference type="GeneID" id="54461274"/>
<keyword evidence="7" id="KW-0249">Electron transport</keyword>
<dbReference type="InterPro" id="IPR036656">
    <property type="entry name" value="QCR9_sf"/>
</dbReference>
<dbReference type="PANTHER" id="PTHR12980">
    <property type="entry name" value="UBIQUINOL-CYTOCHROME C REDUCTASE COMPLEX, SUBUNIT X"/>
    <property type="match status" value="1"/>
</dbReference>
<sequence length="176" mass="19366">MPLHFPSNTAGQDEESGRSGSTISNSVAESHSKCYASEHKHIKSVYPACCSKTLFRSLQLIGTSKKPAPSSPERLRFEVDPLLAATPQPHLTPTAIPATPPLRSPQISFEMAGISSGLYNAFFRRNTAMLGAVFFSAFVIEIGFDTGSTKVWDALNRGRQWKDIKQKYMEAAEEEE</sequence>
<evidence type="ECO:0000313" key="13">
    <source>
        <dbReference type="EMBL" id="KAF2807776.1"/>
    </source>
</evidence>
<dbReference type="Pfam" id="PF05365">
    <property type="entry name" value="UCR_UQCRX_QCR9"/>
    <property type="match status" value="1"/>
</dbReference>
<keyword evidence="3" id="KW-0813">Transport</keyword>
<gene>
    <name evidence="13 15" type="ORF">BDZ99DRAFT_464689</name>
</gene>
<proteinExistence type="inferred from homology"/>
<dbReference type="Proteomes" id="UP000504636">
    <property type="component" value="Unplaced"/>
</dbReference>
<evidence type="ECO:0000256" key="4">
    <source>
        <dbReference type="ARBA" id="ARBA00022660"/>
    </source>
</evidence>
<comment type="similarity">
    <text evidence="2">Belongs to the UQCR10/QCR9 family.</text>
</comment>
<accession>A0A6A6YG30</accession>
<evidence type="ECO:0000256" key="7">
    <source>
        <dbReference type="ARBA" id="ARBA00022982"/>
    </source>
</evidence>
<evidence type="ECO:0000256" key="3">
    <source>
        <dbReference type="ARBA" id="ARBA00022448"/>
    </source>
</evidence>
<evidence type="ECO:0000256" key="12">
    <source>
        <dbReference type="SAM" id="MobiDB-lite"/>
    </source>
</evidence>
<evidence type="ECO:0000313" key="14">
    <source>
        <dbReference type="Proteomes" id="UP000504636"/>
    </source>
</evidence>
<evidence type="ECO:0000256" key="8">
    <source>
        <dbReference type="ARBA" id="ARBA00022989"/>
    </source>
</evidence>
<evidence type="ECO:0000256" key="10">
    <source>
        <dbReference type="ARBA" id="ARBA00023136"/>
    </source>
</evidence>
<evidence type="ECO:0000256" key="6">
    <source>
        <dbReference type="ARBA" id="ARBA00022792"/>
    </source>
</evidence>
<protein>
    <recommendedName>
        <fullName evidence="11">Complex III subunit 9</fullName>
    </recommendedName>
</protein>
<evidence type="ECO:0000256" key="9">
    <source>
        <dbReference type="ARBA" id="ARBA00023128"/>
    </source>
</evidence>
<evidence type="ECO:0000256" key="2">
    <source>
        <dbReference type="ARBA" id="ARBA00007856"/>
    </source>
</evidence>
<keyword evidence="14" id="KW-1185">Reference proteome</keyword>
<dbReference type="FunFam" id="1.20.5.260:FF:000001">
    <property type="entry name" value="Cytochrome b-c1 complex subunit 9"/>
    <property type="match status" value="1"/>
</dbReference>
<evidence type="ECO:0000313" key="15">
    <source>
        <dbReference type="RefSeq" id="XP_033574740.1"/>
    </source>
</evidence>
<feature type="region of interest" description="Disordered" evidence="12">
    <location>
        <begin position="1"/>
        <end position="24"/>
    </location>
</feature>
<dbReference type="GO" id="GO:0005743">
    <property type="term" value="C:mitochondrial inner membrane"/>
    <property type="evidence" value="ECO:0007669"/>
    <property type="project" value="UniProtKB-SubCell"/>
</dbReference>